<dbReference type="Pfam" id="PF07195">
    <property type="entry name" value="FliD_C"/>
    <property type="match status" value="1"/>
</dbReference>
<evidence type="ECO:0000256" key="1">
    <source>
        <dbReference type="ARBA" id="ARBA00009764"/>
    </source>
</evidence>
<dbReference type="InterPro" id="IPR040026">
    <property type="entry name" value="FliD"/>
</dbReference>
<gene>
    <name evidence="8" type="primary">fliD</name>
    <name evidence="8" type="ORF">H0A36_02570</name>
</gene>
<dbReference type="GO" id="GO:0005576">
    <property type="term" value="C:extracellular region"/>
    <property type="evidence" value="ECO:0007669"/>
    <property type="project" value="UniProtKB-SubCell"/>
</dbReference>
<dbReference type="AlphaFoldDB" id="A0A853I3X5"/>
<feature type="domain" description="Flagellar hook-associated protein 2 N-terminal" evidence="6">
    <location>
        <begin position="11"/>
        <end position="107"/>
    </location>
</feature>
<keyword evidence="5" id="KW-0964">Secreted</keyword>
<evidence type="ECO:0000259" key="6">
    <source>
        <dbReference type="Pfam" id="PF02465"/>
    </source>
</evidence>
<evidence type="ECO:0000313" key="9">
    <source>
        <dbReference type="Proteomes" id="UP000569732"/>
    </source>
</evidence>
<evidence type="ECO:0000259" key="7">
    <source>
        <dbReference type="Pfam" id="PF07195"/>
    </source>
</evidence>
<keyword evidence="8" id="KW-0966">Cell projection</keyword>
<sequence length="665" mass="68573">MAGISSIGIGSGVLTSDLIDKLVAVEKEPADKRLTSRENTLNTQLSEFGRVQSALVDLRLASRSLDSMADVLAVKASTTSSAFSATASSDAPLGQFSIEVTQLAQAHSLASSVFTNKTDTVGTGTLSITVGTTTKNITINSSNNTLEGIRDAVNAETGLDVSASVLDTGSGFQLVFNATKTGLANDITINVTDDDSNNTDINGLSQLVFNGTTNNLTETVQAKDANLKVNGISITRSSNTVSDAIEGVTLNLTGTNTGAASSLSITRDEATIVDRVQEFVDKFNAYQSLVNELTAFNPDTLEAGVLIGDSTLRSITAQTREILSGVVKGLETASIRSLADIGISTQVSASAGSNDGGTLIFDSVKFKTKLAESPDDVVGLFASQGRTSDNQVKFLSNTDATKKGTYAINITTAATQGNLNGAVALGGSTTIDGNNDTLKIKIDGTETAELTLAPGSYSPTQLAAEIQSKINADNNLINAGKTVSVSVDGSNQLVISSNTFGTTSTVEITQVDTNTAAQLGLSVSTGTAGVNVAGTINGKAATGSGKVLTAAVGDDSEGIRLEVSGTTTGARGTITFISGVADQLIDKVTSFLASDGAVTTKTNSLTESLDDIAGERVKLDERVNAFRKQLETQFTAADIQIAKLKNTQDFIKSQLDALVASSKSD</sequence>
<comment type="similarity">
    <text evidence="1 5">Belongs to the FliD family.</text>
</comment>
<comment type="caution">
    <text evidence="8">The sequence shown here is derived from an EMBL/GenBank/DDBJ whole genome shotgun (WGS) entry which is preliminary data.</text>
</comment>
<dbReference type="InterPro" id="IPR010809">
    <property type="entry name" value="FliD_C"/>
</dbReference>
<evidence type="ECO:0000256" key="4">
    <source>
        <dbReference type="ARBA" id="ARBA00023143"/>
    </source>
</evidence>
<comment type="subunit">
    <text evidence="2 5">Homopentamer.</text>
</comment>
<keyword evidence="4 5" id="KW-0975">Bacterial flagellum</keyword>
<comment type="function">
    <text evidence="5">Required for morphogenesis and for the elongation of the flagellar filament by facilitating polymerization of the flagellin monomers at the tip of growing filament. Forms a capping structure, which prevents flagellin subunits (transported through the central channel of the flagellum) from leaking out without polymerization at the distal end.</text>
</comment>
<organism evidence="8 9">
    <name type="scientific">Spartinivicinus marinus</name>
    <dbReference type="NCBI Taxonomy" id="2994442"/>
    <lineage>
        <taxon>Bacteria</taxon>
        <taxon>Pseudomonadati</taxon>
        <taxon>Pseudomonadota</taxon>
        <taxon>Gammaproteobacteria</taxon>
        <taxon>Oceanospirillales</taxon>
        <taxon>Zooshikellaceae</taxon>
        <taxon>Spartinivicinus</taxon>
    </lineage>
</organism>
<keyword evidence="8" id="KW-0282">Flagellum</keyword>
<dbReference type="PANTHER" id="PTHR30288:SF0">
    <property type="entry name" value="FLAGELLAR HOOK-ASSOCIATED PROTEIN 2"/>
    <property type="match status" value="1"/>
</dbReference>
<evidence type="ECO:0000256" key="3">
    <source>
        <dbReference type="ARBA" id="ARBA00023054"/>
    </source>
</evidence>
<comment type="subcellular location">
    <subcellularLocation>
        <location evidence="5">Secreted</location>
    </subcellularLocation>
    <subcellularLocation>
        <location evidence="5">Bacterial flagellum</location>
    </subcellularLocation>
</comment>
<dbReference type="InterPro" id="IPR003481">
    <property type="entry name" value="FliD_N"/>
</dbReference>
<keyword evidence="9" id="KW-1185">Reference proteome</keyword>
<dbReference type="RefSeq" id="WP_180566896.1">
    <property type="nucleotide sequence ID" value="NZ_JACCKB010000002.1"/>
</dbReference>
<keyword evidence="3" id="KW-0175">Coiled coil</keyword>
<name>A0A853I3X5_9GAMM</name>
<feature type="domain" description="Flagellar hook-associated protein 2 C-terminal" evidence="7">
    <location>
        <begin position="222"/>
        <end position="422"/>
    </location>
</feature>
<dbReference type="EMBL" id="JACCKB010000002">
    <property type="protein sequence ID" value="NYZ64874.1"/>
    <property type="molecule type" value="Genomic_DNA"/>
</dbReference>
<keyword evidence="8" id="KW-0969">Cilium</keyword>
<proteinExistence type="inferred from homology"/>
<reference evidence="8 9" key="1">
    <citation type="submission" date="2020-07" db="EMBL/GenBank/DDBJ databases">
        <title>Endozoicomonas sp. nov., isolated from sediment.</title>
        <authorList>
            <person name="Gu T."/>
        </authorList>
    </citation>
    <scope>NUCLEOTIDE SEQUENCE [LARGE SCALE GENOMIC DNA]</scope>
    <source>
        <strain evidence="8 9">SM1973</strain>
    </source>
</reference>
<dbReference type="GO" id="GO:0009424">
    <property type="term" value="C:bacterial-type flagellum hook"/>
    <property type="evidence" value="ECO:0007669"/>
    <property type="project" value="UniProtKB-UniRule"/>
</dbReference>
<dbReference type="GO" id="GO:0007155">
    <property type="term" value="P:cell adhesion"/>
    <property type="evidence" value="ECO:0007669"/>
    <property type="project" value="InterPro"/>
</dbReference>
<dbReference type="Proteomes" id="UP000569732">
    <property type="component" value="Unassembled WGS sequence"/>
</dbReference>
<protein>
    <recommendedName>
        <fullName evidence="5">Flagellar hook-associated protein 2</fullName>
        <shortName evidence="5">HAP2</shortName>
    </recommendedName>
    <alternativeName>
        <fullName evidence="5">Flagellar cap protein</fullName>
    </alternativeName>
</protein>
<evidence type="ECO:0000256" key="5">
    <source>
        <dbReference type="RuleBase" id="RU362066"/>
    </source>
</evidence>
<dbReference type="GO" id="GO:0009421">
    <property type="term" value="C:bacterial-type flagellum filament cap"/>
    <property type="evidence" value="ECO:0007669"/>
    <property type="project" value="InterPro"/>
</dbReference>
<accession>A0A853I3X5</accession>
<dbReference type="Pfam" id="PF02465">
    <property type="entry name" value="FliD_N"/>
    <property type="match status" value="1"/>
</dbReference>
<evidence type="ECO:0000313" key="8">
    <source>
        <dbReference type="EMBL" id="NYZ64874.1"/>
    </source>
</evidence>
<dbReference type="GO" id="GO:0071973">
    <property type="term" value="P:bacterial-type flagellum-dependent cell motility"/>
    <property type="evidence" value="ECO:0007669"/>
    <property type="project" value="TreeGrafter"/>
</dbReference>
<dbReference type="PANTHER" id="PTHR30288">
    <property type="entry name" value="FLAGELLAR CAP/ASSEMBLY PROTEIN FLID"/>
    <property type="match status" value="1"/>
</dbReference>
<evidence type="ECO:0000256" key="2">
    <source>
        <dbReference type="ARBA" id="ARBA00011255"/>
    </source>
</evidence>